<evidence type="ECO:0000256" key="8">
    <source>
        <dbReference type="ARBA" id="ARBA00023065"/>
    </source>
</evidence>
<evidence type="ECO:0000256" key="5">
    <source>
        <dbReference type="ARBA" id="ARBA00022692"/>
    </source>
</evidence>
<organism evidence="14 15">
    <name type="scientific">Allochromatium tepidum</name>
    <dbReference type="NCBI Taxonomy" id="553982"/>
    <lineage>
        <taxon>Bacteria</taxon>
        <taxon>Pseudomonadati</taxon>
        <taxon>Pseudomonadota</taxon>
        <taxon>Gammaproteobacteria</taxon>
        <taxon>Chromatiales</taxon>
        <taxon>Chromatiaceae</taxon>
        <taxon>Allochromatium</taxon>
    </lineage>
</organism>
<evidence type="ECO:0000313" key="15">
    <source>
        <dbReference type="Proteomes" id="UP000680679"/>
    </source>
</evidence>
<keyword evidence="15" id="KW-1185">Reference proteome</keyword>
<feature type="transmembrane region" description="Helical" evidence="11">
    <location>
        <begin position="55"/>
        <end position="74"/>
    </location>
</feature>
<feature type="transmembrane region" description="Helical" evidence="11">
    <location>
        <begin position="178"/>
        <end position="198"/>
    </location>
</feature>
<protein>
    <submittedName>
        <fullName evidence="14">Potassium efflux system protein</fullName>
    </submittedName>
</protein>
<comment type="subcellular location">
    <subcellularLocation>
        <location evidence="1">Membrane</location>
        <topology evidence="1">Multi-pass membrane protein</topology>
    </subcellularLocation>
</comment>
<dbReference type="EMBL" id="AP024563">
    <property type="protein sequence ID" value="BCU07411.1"/>
    <property type="molecule type" value="Genomic_DNA"/>
</dbReference>
<feature type="compositionally biased region" description="Basic and acidic residues" evidence="10">
    <location>
        <begin position="566"/>
        <end position="578"/>
    </location>
</feature>
<keyword evidence="6" id="KW-0630">Potassium</keyword>
<evidence type="ECO:0000256" key="3">
    <source>
        <dbReference type="ARBA" id="ARBA00022449"/>
    </source>
</evidence>
<keyword evidence="9 11" id="KW-0472">Membrane</keyword>
<feature type="transmembrane region" description="Helical" evidence="11">
    <location>
        <begin position="330"/>
        <end position="348"/>
    </location>
</feature>
<feature type="transmembrane region" description="Helical" evidence="11">
    <location>
        <begin position="6"/>
        <end position="24"/>
    </location>
</feature>
<evidence type="ECO:0000256" key="2">
    <source>
        <dbReference type="ARBA" id="ARBA00022448"/>
    </source>
</evidence>
<evidence type="ECO:0000256" key="4">
    <source>
        <dbReference type="ARBA" id="ARBA00022538"/>
    </source>
</evidence>
<dbReference type="InterPro" id="IPR006153">
    <property type="entry name" value="Cation/H_exchanger_TM"/>
</dbReference>
<feature type="transmembrane region" description="Helical" evidence="11">
    <location>
        <begin position="296"/>
        <end position="318"/>
    </location>
</feature>
<evidence type="ECO:0000256" key="10">
    <source>
        <dbReference type="SAM" id="MobiDB-lite"/>
    </source>
</evidence>
<keyword evidence="4" id="KW-0633">Potassium transport</keyword>
<dbReference type="Pfam" id="PF02254">
    <property type="entry name" value="TrkA_N"/>
    <property type="match status" value="1"/>
</dbReference>
<feature type="domain" description="Cation/H+ exchanger transmembrane" evidence="12">
    <location>
        <begin position="15"/>
        <end position="376"/>
    </location>
</feature>
<reference evidence="14 15" key="1">
    <citation type="submission" date="2021-04" db="EMBL/GenBank/DDBJ databases">
        <title>Complete genome sequencing of Allochromatium tepidum strain NZ.</title>
        <authorList>
            <person name="Tsukatani Y."/>
            <person name="Mori H."/>
        </authorList>
    </citation>
    <scope>NUCLEOTIDE SEQUENCE [LARGE SCALE GENOMIC DNA]</scope>
    <source>
        <strain evidence="14 15">NZ</strain>
    </source>
</reference>
<feature type="transmembrane region" description="Helical" evidence="11">
    <location>
        <begin position="219"/>
        <end position="236"/>
    </location>
</feature>
<proteinExistence type="predicted"/>
<dbReference type="InterPro" id="IPR003148">
    <property type="entry name" value="RCK_N"/>
</dbReference>
<keyword evidence="2" id="KW-0813">Transport</keyword>
<evidence type="ECO:0000256" key="6">
    <source>
        <dbReference type="ARBA" id="ARBA00022958"/>
    </source>
</evidence>
<dbReference type="SUPFAM" id="SSF51735">
    <property type="entry name" value="NAD(P)-binding Rossmann-fold domains"/>
    <property type="match status" value="1"/>
</dbReference>
<dbReference type="PANTHER" id="PTHR46157:SF4">
    <property type="entry name" value="K(+) EFFLUX ANTIPORTER 3, CHLOROPLASTIC"/>
    <property type="match status" value="1"/>
</dbReference>
<dbReference type="Gene3D" id="1.20.1530.20">
    <property type="match status" value="1"/>
</dbReference>
<feature type="transmembrane region" description="Helical" evidence="11">
    <location>
        <begin position="360"/>
        <end position="376"/>
    </location>
</feature>
<sequence>MPDQTLMHLLLLLGAAIALVWTFQRLQAPPVLGYLLVGVLLGPYTPGLVIEGDQLRLLAEYGIVFLLFTIGLSFSLPQLQALRHTVLWLGTAQVVLTTALVAVLAWRLGLSPVAAFVVGAVFAQSSTTIISKLLEEQREEQSRHGRLGLAMSVFQDVTAVPFVVIIPVLGPAVGAEAIALSLGWAMVKAALALALVYVAGRRLLRPLFHLIVARRSTELFTLTVLFVSLAAAWITGSLGLSMAFGGFLVGMMLGDTEFRHQIESAIRPFRDVLLGLFFVGIGMLFDLSALPDVWHLALGGALALLVLKALVVAPIVRLSGTDARTAWRAALLLAVGGEFGFALLAIALQSGTIAGRVEQVALMSVLLSMVIAPFLIRHNGAIADRLTRSGARADEAESGSQPLNIADLRDHVIICGYGRVGHTVATLLHTSAVPFVAFDADLTRVARGRGDGYPVFYGDVADVGLFAAAHGERAALVVVTIDQADTAWRTVSFLRAHYPHLPIIARARDLEQSARLIAAGATCAYPEAIEASLRLGATALSLVGAAPDNVDLLIQDVRDSDYRLVSEDDRARRPDARVDSGLTDSPP</sequence>
<evidence type="ECO:0000259" key="12">
    <source>
        <dbReference type="Pfam" id="PF00999"/>
    </source>
</evidence>
<keyword evidence="5 11" id="KW-0812">Transmembrane</keyword>
<feature type="transmembrane region" description="Helical" evidence="11">
    <location>
        <begin position="86"/>
        <end position="107"/>
    </location>
</feature>
<keyword evidence="8" id="KW-0406">Ion transport</keyword>
<evidence type="ECO:0000256" key="7">
    <source>
        <dbReference type="ARBA" id="ARBA00022989"/>
    </source>
</evidence>
<keyword evidence="3" id="KW-0050">Antiport</keyword>
<evidence type="ECO:0000259" key="13">
    <source>
        <dbReference type="Pfam" id="PF02254"/>
    </source>
</evidence>
<dbReference type="Pfam" id="PF00999">
    <property type="entry name" value="Na_H_Exchanger"/>
    <property type="match status" value="1"/>
</dbReference>
<dbReference type="Gene3D" id="3.40.50.720">
    <property type="entry name" value="NAD(P)-binding Rossmann-like Domain"/>
    <property type="match status" value="1"/>
</dbReference>
<dbReference type="RefSeq" id="WP_213378518.1">
    <property type="nucleotide sequence ID" value="NZ_AP024563.1"/>
</dbReference>
<dbReference type="InterPro" id="IPR038770">
    <property type="entry name" value="Na+/solute_symporter_sf"/>
</dbReference>
<name>A0ABN6GHL3_9GAMM</name>
<evidence type="ECO:0000256" key="11">
    <source>
        <dbReference type="SAM" id="Phobius"/>
    </source>
</evidence>
<dbReference type="InterPro" id="IPR036291">
    <property type="entry name" value="NAD(P)-bd_dom_sf"/>
</dbReference>
<accession>A0ABN6GHL3</accession>
<evidence type="ECO:0000256" key="9">
    <source>
        <dbReference type="ARBA" id="ARBA00023136"/>
    </source>
</evidence>
<feature type="transmembrane region" description="Helical" evidence="11">
    <location>
        <begin position="113"/>
        <end position="134"/>
    </location>
</feature>
<feature type="region of interest" description="Disordered" evidence="10">
    <location>
        <begin position="566"/>
        <end position="587"/>
    </location>
</feature>
<gene>
    <name evidence="14" type="ORF">Atep_20880</name>
</gene>
<dbReference type="Proteomes" id="UP000680679">
    <property type="component" value="Chromosome"/>
</dbReference>
<feature type="transmembrane region" description="Helical" evidence="11">
    <location>
        <begin position="31"/>
        <end position="49"/>
    </location>
</feature>
<feature type="domain" description="RCK N-terminal" evidence="13">
    <location>
        <begin position="412"/>
        <end position="522"/>
    </location>
</feature>
<evidence type="ECO:0000313" key="14">
    <source>
        <dbReference type="EMBL" id="BCU07411.1"/>
    </source>
</evidence>
<evidence type="ECO:0000256" key="1">
    <source>
        <dbReference type="ARBA" id="ARBA00004141"/>
    </source>
</evidence>
<keyword evidence="7 11" id="KW-1133">Transmembrane helix</keyword>
<feature type="transmembrane region" description="Helical" evidence="11">
    <location>
        <begin position="146"/>
        <end position="166"/>
    </location>
</feature>
<dbReference type="PANTHER" id="PTHR46157">
    <property type="entry name" value="K(+) EFFLUX ANTIPORTER 3, CHLOROPLASTIC"/>
    <property type="match status" value="1"/>
</dbReference>